<keyword evidence="2" id="KW-1185">Reference proteome</keyword>
<evidence type="ECO:0000313" key="1">
    <source>
        <dbReference type="EMBL" id="KAI3722758.1"/>
    </source>
</evidence>
<accession>A0ACB9BL58</accession>
<gene>
    <name evidence="1" type="ORF">L2E82_33835</name>
</gene>
<dbReference type="EMBL" id="CM042014">
    <property type="protein sequence ID" value="KAI3722758.1"/>
    <property type="molecule type" value="Genomic_DNA"/>
</dbReference>
<sequence>MSATMFLSPTMVSNALNFQKKIHSLNPQNHPNSLSVPTQPTEIRDTNNEFKLNPSIPATKTAPWMKGPLVLEPNQVIDFSKPKTRKKSSDSKNEKAEKSLTHKVSGGRGKHAMKKILFGIDNLEEESQELEDTHNNLEQIEFDLPLGKLDEDTDGGDKRWFRRKLPWERAERMVFRRTKREKVATAADITLDGELLERLKDEARKMRNWVKVKKAGVNEGVLEQIRLIWKTDELAMLKFDMPLCRNMDRAREIVEIKTGGFVVWSKKDTLVIYRGSNYREMRPSFHGGQQFPSSTTSYLDIDDKDETTPVKGSLYERETDRLLDGLGPRFIDWWMPKPLPIDADLLPEFVPGYKPPSRLSLMNAPSKLTDNELTHLRKQAYHFPTHFVLGRNQNLQGLASAILKLWEKCHIAKIAVKWGIPNTSNEQMASELKVLTGGVLLLRNKFYIILYRGKDFVSPTIADLVADREMEIRSFQLLEESARSHTIDEPLSDVSTVGTLKEFEIILSKHQGFNSGISDSEVETEAEKLKLEKEIRNQERKYFILKMKINKASKELMKLSSACQPTELNADQEIMTSEERECYRKMGLKMDSTLLLGRRGVFNGVIEGMHQHWKHREIVKVVTMQRVFSRVLYTAQSLEIESGGILVSIEKLKLGYGIIIYRGKNYKRPLKISRNLLTKREALRKSLEMQRIGSLKFFANMRQQAIYELKCKLASLYKRNLSNTMENTCTSNVY</sequence>
<organism evidence="1 2">
    <name type="scientific">Cichorium intybus</name>
    <name type="common">Chicory</name>
    <dbReference type="NCBI Taxonomy" id="13427"/>
    <lineage>
        <taxon>Eukaryota</taxon>
        <taxon>Viridiplantae</taxon>
        <taxon>Streptophyta</taxon>
        <taxon>Embryophyta</taxon>
        <taxon>Tracheophyta</taxon>
        <taxon>Spermatophyta</taxon>
        <taxon>Magnoliopsida</taxon>
        <taxon>eudicotyledons</taxon>
        <taxon>Gunneridae</taxon>
        <taxon>Pentapetalae</taxon>
        <taxon>asterids</taxon>
        <taxon>campanulids</taxon>
        <taxon>Asterales</taxon>
        <taxon>Asteraceae</taxon>
        <taxon>Cichorioideae</taxon>
        <taxon>Cichorieae</taxon>
        <taxon>Cichoriinae</taxon>
        <taxon>Cichorium</taxon>
    </lineage>
</organism>
<reference evidence="2" key="1">
    <citation type="journal article" date="2022" name="Mol. Ecol. Resour.">
        <title>The genomes of chicory, endive, great burdock and yacon provide insights into Asteraceae palaeo-polyploidization history and plant inulin production.</title>
        <authorList>
            <person name="Fan W."/>
            <person name="Wang S."/>
            <person name="Wang H."/>
            <person name="Wang A."/>
            <person name="Jiang F."/>
            <person name="Liu H."/>
            <person name="Zhao H."/>
            <person name="Xu D."/>
            <person name="Zhang Y."/>
        </authorList>
    </citation>
    <scope>NUCLEOTIDE SEQUENCE [LARGE SCALE GENOMIC DNA]</scope>
    <source>
        <strain evidence="2">cv. Punajuju</strain>
    </source>
</reference>
<reference evidence="1 2" key="2">
    <citation type="journal article" date="2022" name="Mol. Ecol. Resour.">
        <title>The genomes of chicory, endive, great burdock and yacon provide insights into Asteraceae paleo-polyploidization history and plant inulin production.</title>
        <authorList>
            <person name="Fan W."/>
            <person name="Wang S."/>
            <person name="Wang H."/>
            <person name="Wang A."/>
            <person name="Jiang F."/>
            <person name="Liu H."/>
            <person name="Zhao H."/>
            <person name="Xu D."/>
            <person name="Zhang Y."/>
        </authorList>
    </citation>
    <scope>NUCLEOTIDE SEQUENCE [LARGE SCALE GENOMIC DNA]</scope>
    <source>
        <strain evidence="2">cv. Punajuju</strain>
        <tissue evidence="1">Leaves</tissue>
    </source>
</reference>
<name>A0ACB9BL58_CICIN</name>
<protein>
    <submittedName>
        <fullName evidence="1">Uncharacterized protein</fullName>
    </submittedName>
</protein>
<dbReference type="Proteomes" id="UP001055811">
    <property type="component" value="Linkage Group LG06"/>
</dbReference>
<proteinExistence type="predicted"/>
<evidence type="ECO:0000313" key="2">
    <source>
        <dbReference type="Proteomes" id="UP001055811"/>
    </source>
</evidence>
<comment type="caution">
    <text evidence="1">The sequence shown here is derived from an EMBL/GenBank/DDBJ whole genome shotgun (WGS) entry which is preliminary data.</text>
</comment>